<feature type="region of interest" description="Disordered" evidence="8">
    <location>
        <begin position="590"/>
        <end position="609"/>
    </location>
</feature>
<feature type="chain" id="PRO_5045430950" description="Chloride channel CLIC-like protein 1" evidence="10">
    <location>
        <begin position="18"/>
        <end position="825"/>
    </location>
</feature>
<name>A0ABM0MIA2_SACKO</name>
<keyword evidence="11" id="KW-1185">Reference proteome</keyword>
<feature type="transmembrane region" description="Helical" evidence="9">
    <location>
        <begin position="275"/>
        <end position="295"/>
    </location>
</feature>
<evidence type="ECO:0000256" key="10">
    <source>
        <dbReference type="SAM" id="SignalP"/>
    </source>
</evidence>
<evidence type="ECO:0000256" key="6">
    <source>
        <dbReference type="ARBA" id="ARBA00023136"/>
    </source>
</evidence>
<dbReference type="PANTHER" id="PTHR34093:SF1">
    <property type="entry name" value="CHLORIDE CHANNEL CLIC-LIKE PROTEIN 1"/>
    <property type="match status" value="1"/>
</dbReference>
<evidence type="ECO:0000256" key="1">
    <source>
        <dbReference type="ARBA" id="ARBA00004141"/>
    </source>
</evidence>
<feature type="coiled-coil region" evidence="7">
    <location>
        <begin position="474"/>
        <end position="542"/>
    </location>
</feature>
<organism evidence="11 12">
    <name type="scientific">Saccoglossus kowalevskii</name>
    <name type="common">Acorn worm</name>
    <dbReference type="NCBI Taxonomy" id="10224"/>
    <lineage>
        <taxon>Eukaryota</taxon>
        <taxon>Metazoa</taxon>
        <taxon>Hemichordata</taxon>
        <taxon>Enteropneusta</taxon>
        <taxon>Harrimaniidae</taxon>
        <taxon>Saccoglossus</taxon>
    </lineage>
</organism>
<feature type="transmembrane region" description="Helical" evidence="9">
    <location>
        <begin position="427"/>
        <end position="449"/>
    </location>
</feature>
<gene>
    <name evidence="12" type="primary">LOC102802867</name>
</gene>
<evidence type="ECO:0000256" key="3">
    <source>
        <dbReference type="ARBA" id="ARBA00015571"/>
    </source>
</evidence>
<evidence type="ECO:0000256" key="4">
    <source>
        <dbReference type="ARBA" id="ARBA00022692"/>
    </source>
</evidence>
<feature type="compositionally biased region" description="Basic and acidic residues" evidence="8">
    <location>
        <begin position="591"/>
        <end position="609"/>
    </location>
</feature>
<evidence type="ECO:0000256" key="2">
    <source>
        <dbReference type="ARBA" id="ARBA00005944"/>
    </source>
</evidence>
<accession>A0ABM0MIA2</accession>
<dbReference type="Proteomes" id="UP000694865">
    <property type="component" value="Unplaced"/>
</dbReference>
<reference evidence="12" key="1">
    <citation type="submission" date="2025-08" db="UniProtKB">
        <authorList>
            <consortium name="RefSeq"/>
        </authorList>
    </citation>
    <scope>IDENTIFICATION</scope>
    <source>
        <tissue evidence="12">Testes</tissue>
    </source>
</reference>
<sequence>MLSEIVVVFFLLALTASQDFELKYTNKDGWVDPGDMVNYDSTTQTMRQKQPNLDQCNCDELNQNLAESVKEKEGLQNLLSRCDQSKRVIAAKCKPTASQCDCHGTSCPGVKDDLNHCNTEKELAQKMNDMCTVDKARIEKKFTDFEKLTKELEMCVANNKETARRLSKSCTCDDGKAEKKYAGCEAPHLKQFIRKLVTGMRGSLDADDLRFDFYIELTSNELTTLKKFIDHDDGNIHDVRDILVHMIQHIQRSDRSFNVYRVYIEEMFNTQLETLLIYVAFVSTLVACCFAVVTMEIRTNINWYRQIFKALVLLFFISIPWNWFLMYKKEVANKQSTVMKDIPEHCRAGDKSVFGAMMSLYRSAFSFDSNPCAMYHEAVLIDPLWEVAPSQAIAVTVSKFVFKPLELFGEAFGKFFNSFFKDLPMHVWPIATVLLVLFVVILLIMMFGYSIKFPFLGGIEAPDTRLVREQRQALEDNRARITERDREIERLQQQLRAIEERQLLEIAPPMERQALEDNRARITERDREIERLQQQLRAIEERRLLEIAPPKERLEEVASFLPPPAAKAEKDRDVPTSKPMEPEKMPALPILEKEKKIPPQKMEKEKEVPLKDVKEKVIEKRDSETKQLEAESTMPDILCAERIAMVTPMTSEGDAAEIKVTDKYRELTEDPSSHSEYQVIVDKTKDPMQAENVKAIDDSNAVAMASGDSMEQADVTKKTDEERDNEIIAELETEASNKSAKGKILSQISETEIEELSTLDAGIIAESSDIIRPDAEVDNLSDSGSDDFVVLKEEPEEEKDLLSAIYPIPENVGNVGHDDSVISLD</sequence>
<keyword evidence="6 9" id="KW-0472">Membrane</keyword>
<proteinExistence type="inferred from homology"/>
<dbReference type="GeneID" id="102802867"/>
<evidence type="ECO:0000256" key="5">
    <source>
        <dbReference type="ARBA" id="ARBA00022989"/>
    </source>
</evidence>
<feature type="region of interest" description="Disordered" evidence="8">
    <location>
        <begin position="563"/>
        <end position="583"/>
    </location>
</feature>
<feature type="transmembrane region" description="Helical" evidence="9">
    <location>
        <begin position="307"/>
        <end position="324"/>
    </location>
</feature>
<comment type="subcellular location">
    <subcellularLocation>
        <location evidence="1">Membrane</location>
        <topology evidence="1">Multi-pass membrane protein</topology>
    </subcellularLocation>
</comment>
<evidence type="ECO:0000256" key="8">
    <source>
        <dbReference type="SAM" id="MobiDB-lite"/>
    </source>
</evidence>
<dbReference type="Pfam" id="PF05934">
    <property type="entry name" value="MCLC"/>
    <property type="match status" value="1"/>
</dbReference>
<dbReference type="RefSeq" id="XP_006819743.1">
    <property type="nucleotide sequence ID" value="XM_006819680.1"/>
</dbReference>
<comment type="similarity">
    <text evidence="2">Belongs to the chloride channel MCLC family.</text>
</comment>
<keyword evidence="10" id="KW-0732">Signal</keyword>
<dbReference type="InterPro" id="IPR009231">
    <property type="entry name" value="Chloride_chnl_CLIC-like"/>
</dbReference>
<feature type="compositionally biased region" description="Basic and acidic residues" evidence="8">
    <location>
        <begin position="567"/>
        <end position="583"/>
    </location>
</feature>
<keyword evidence="7" id="KW-0175">Coiled coil</keyword>
<protein>
    <recommendedName>
        <fullName evidence="3">Chloride channel CLIC-like protein 1</fullName>
    </recommendedName>
</protein>
<keyword evidence="5 9" id="KW-1133">Transmembrane helix</keyword>
<evidence type="ECO:0000256" key="7">
    <source>
        <dbReference type="SAM" id="Coils"/>
    </source>
</evidence>
<dbReference type="PANTHER" id="PTHR34093">
    <property type="entry name" value="CHLORIDE CHANNEL CLIC-LIKE PROTEIN 1"/>
    <property type="match status" value="1"/>
</dbReference>
<evidence type="ECO:0000313" key="11">
    <source>
        <dbReference type="Proteomes" id="UP000694865"/>
    </source>
</evidence>
<evidence type="ECO:0000313" key="12">
    <source>
        <dbReference type="RefSeq" id="XP_006819743.1"/>
    </source>
</evidence>
<evidence type="ECO:0000256" key="9">
    <source>
        <dbReference type="SAM" id="Phobius"/>
    </source>
</evidence>
<keyword evidence="4 9" id="KW-0812">Transmembrane</keyword>
<feature type="signal peptide" evidence="10">
    <location>
        <begin position="1"/>
        <end position="17"/>
    </location>
</feature>